<comment type="caution">
    <text evidence="4">The sequence shown here is derived from an EMBL/GenBank/DDBJ whole genome shotgun (WGS) entry which is preliminary data.</text>
</comment>
<dbReference type="Pfam" id="PF13620">
    <property type="entry name" value="CarboxypepD_reg"/>
    <property type="match status" value="1"/>
</dbReference>
<reference evidence="4 5" key="1">
    <citation type="journal article" date="2014" name="Genome Announc.">
        <title>Draft Genome Sequences of Marine Flavobacterium Nonlabens Strains NR17, NR24, NR27, NR32, NR33, and Ara13.</title>
        <authorList>
            <person name="Nakanishi M."/>
            <person name="Meirelles P."/>
            <person name="Suzuki R."/>
            <person name="Takatani N."/>
            <person name="Mino S."/>
            <person name="Suda W."/>
            <person name="Oshima K."/>
            <person name="Hattori M."/>
            <person name="Ohkuma M."/>
            <person name="Hosokawa M."/>
            <person name="Miyashita K."/>
            <person name="Thompson F.L."/>
            <person name="Niwa A."/>
            <person name="Sawabe T."/>
            <person name="Sawabe T."/>
        </authorList>
    </citation>
    <scope>NUCLEOTIDE SEQUENCE [LARGE SCALE GENOMIC DNA]</scope>
    <source>
        <strain evidence="5">JCM19296</strain>
    </source>
</reference>
<dbReference type="InterPro" id="IPR008969">
    <property type="entry name" value="CarboxyPept-like_regulatory"/>
</dbReference>
<gene>
    <name evidence="4" type="ORF">JCM19296_2406</name>
</gene>
<name>A0A081DD10_NONUL</name>
<comment type="subcellular location">
    <subcellularLocation>
        <location evidence="1">Cell outer membrane</location>
    </subcellularLocation>
</comment>
<dbReference type="SUPFAM" id="SSF56935">
    <property type="entry name" value="Porins"/>
    <property type="match status" value="1"/>
</dbReference>
<accession>A0A081DD10</accession>
<dbReference type="Gene3D" id="2.60.40.1120">
    <property type="entry name" value="Carboxypeptidase-like, regulatory domain"/>
    <property type="match status" value="1"/>
</dbReference>
<proteinExistence type="predicted"/>
<evidence type="ECO:0000313" key="5">
    <source>
        <dbReference type="Proteomes" id="UP000028980"/>
    </source>
</evidence>
<evidence type="ECO:0000256" key="2">
    <source>
        <dbReference type="ARBA" id="ARBA00023136"/>
    </source>
</evidence>
<evidence type="ECO:0000256" key="3">
    <source>
        <dbReference type="ARBA" id="ARBA00023237"/>
    </source>
</evidence>
<dbReference type="EMBL" id="BBLG01000005">
    <property type="protein sequence ID" value="GAK76806.1"/>
    <property type="molecule type" value="Genomic_DNA"/>
</dbReference>
<organism evidence="4 5">
    <name type="scientific">Nonlabens ulvanivorans</name>
    <name type="common">Persicivirga ulvanivorans</name>
    <dbReference type="NCBI Taxonomy" id="906888"/>
    <lineage>
        <taxon>Bacteria</taxon>
        <taxon>Pseudomonadati</taxon>
        <taxon>Bacteroidota</taxon>
        <taxon>Flavobacteriia</taxon>
        <taxon>Flavobacteriales</taxon>
        <taxon>Flavobacteriaceae</taxon>
        <taxon>Nonlabens</taxon>
    </lineage>
</organism>
<dbReference type="AlphaFoldDB" id="A0A081DD10"/>
<dbReference type="Gene3D" id="2.40.170.20">
    <property type="entry name" value="TonB-dependent receptor, beta-barrel domain"/>
    <property type="match status" value="1"/>
</dbReference>
<dbReference type="Proteomes" id="UP000028980">
    <property type="component" value="Unassembled WGS sequence"/>
</dbReference>
<protein>
    <recommendedName>
        <fullName evidence="6">TonB-dependent receptor</fullName>
    </recommendedName>
</protein>
<evidence type="ECO:0000313" key="4">
    <source>
        <dbReference type="EMBL" id="GAK76806.1"/>
    </source>
</evidence>
<evidence type="ECO:0000256" key="1">
    <source>
        <dbReference type="ARBA" id="ARBA00004442"/>
    </source>
</evidence>
<dbReference type="SUPFAM" id="SSF49464">
    <property type="entry name" value="Carboxypeptidase regulatory domain-like"/>
    <property type="match status" value="1"/>
</dbReference>
<sequence length="901" mass="101442">MLCLSTSIAQNYKITGTVVDSLGVPLQMANVIAYQQDKNLGAFGITNQEGKYKLEGLKQDSTYTIKVSFLGLKQIEEKVEKLQGDLVKNFMMMAGADELDAINLTYQMPVSIKGDTIVYDADSFTNGTEDKLGDVLQKLPGVEVNDDGDITVEGQVVEKVQVEGKDFFEGDSRLATKNIPADAVSKVQVLKNYNNQSQLKGLGNDQDRYVINIKLKEGKKKFWFGEATVGAGYGGQAERYLIQPKAFYYSENFSVNILTDFNNLGVPAFTGRDYFRFVGFGRRDTRQNNASINVGSASSFNAFATNRALSIDSRFLAGNASWKVNDKLDMSAFAILSSNDTRTQVLNQNNYSDSDPNDPVDDSFLEETDNRSLERSEVALFKLGANYNPNSDLSIVYDGRFNISQESEISDLTSSRLGVVEDIAQENRQKPYTFNQSLSAYYTAGEKHILAFESQFLNQEEDPFYNAIRNIRDGVTTEPFNGQLGLEQENPEDAFNINQERFVNTNKFDAKLDYFYVLNKTSNINVTLGTTISNQNYNTDIFQIVNDGSVNQLDDPDLLNNNVQYNFTDLYAALHYKFITGKFTFTPGITAHSFKTYDFQNDEENAIETQRLVPDLDIRYDIKSSQSLTLNYTQNVTFSDVDSYAEGIVFRNYNNLNEGNNQLEGSLNDQISLRYRNFNMFNYTTIFGNITYTKQSDAIQSDVDLDGIDQTLKPINSIFPNESLSGSINYGKEVKKIQFGARASGSWSKSFNLFLGEYIEASNILYSGSLTARSNFDKGLNFDASYTRAVNNSDNGNSLVEGLTNTYGAGIDWQLGKRWLLRADYDYNKYTNNLGAVNTYEFLDASIRYQKPSSRWQYSLIATNLLNAEAVVDNNFGQIFTATTQTFVLPRYVYFQMRFDL</sequence>
<dbReference type="InterPro" id="IPR036942">
    <property type="entry name" value="Beta-barrel_TonB_sf"/>
</dbReference>
<keyword evidence="3" id="KW-0998">Cell outer membrane</keyword>
<evidence type="ECO:0008006" key="6">
    <source>
        <dbReference type="Google" id="ProtNLM"/>
    </source>
</evidence>
<keyword evidence="2" id="KW-0472">Membrane</keyword>
<dbReference type="GO" id="GO:0009279">
    <property type="term" value="C:cell outer membrane"/>
    <property type="evidence" value="ECO:0007669"/>
    <property type="project" value="UniProtKB-SubCell"/>
</dbReference>